<keyword evidence="2" id="KW-1185">Reference proteome</keyword>
<accession>A0A5C5X500</accession>
<dbReference type="RefSeq" id="WP_146507516.1">
    <property type="nucleotide sequence ID" value="NZ_SIHI01000001.1"/>
</dbReference>
<dbReference type="OrthoDB" id="282265at2"/>
<name>A0A5C5X500_9PLAN</name>
<proteinExistence type="predicted"/>
<protein>
    <submittedName>
        <fullName evidence="1">Uncharacterized protein</fullName>
    </submittedName>
</protein>
<dbReference type="AlphaFoldDB" id="A0A5C5X500"/>
<gene>
    <name evidence="1" type="ORF">KOR42_10320</name>
</gene>
<comment type="caution">
    <text evidence="1">The sequence shown here is derived from an EMBL/GenBank/DDBJ whole genome shotgun (WGS) entry which is preliminary data.</text>
</comment>
<organism evidence="1 2">
    <name type="scientific">Thalassoglobus neptunius</name>
    <dbReference type="NCBI Taxonomy" id="1938619"/>
    <lineage>
        <taxon>Bacteria</taxon>
        <taxon>Pseudomonadati</taxon>
        <taxon>Planctomycetota</taxon>
        <taxon>Planctomycetia</taxon>
        <taxon>Planctomycetales</taxon>
        <taxon>Planctomycetaceae</taxon>
        <taxon>Thalassoglobus</taxon>
    </lineage>
</organism>
<evidence type="ECO:0000313" key="2">
    <source>
        <dbReference type="Proteomes" id="UP000317243"/>
    </source>
</evidence>
<dbReference type="EMBL" id="SIHI01000001">
    <property type="protein sequence ID" value="TWT57669.1"/>
    <property type="molecule type" value="Genomic_DNA"/>
</dbReference>
<sequence>MTYWIVGSLVLLLLIMLIKAPAFVEWKRSKETQQAIELFRIRREVLEAKFFELAAAQGKPRGLRWTECDWKDPVFFARDRTTNLLTAFSSVEIHFEAVEGGDMEDIAAVGDIRDASAVFHYQDGVWGTGGKALFNMSPEIAVEKLTAQYEPIKI</sequence>
<reference evidence="1 2" key="1">
    <citation type="submission" date="2019-02" db="EMBL/GenBank/DDBJ databases">
        <title>Deep-cultivation of Planctomycetes and their phenomic and genomic characterization uncovers novel biology.</title>
        <authorList>
            <person name="Wiegand S."/>
            <person name="Jogler M."/>
            <person name="Boedeker C."/>
            <person name="Pinto D."/>
            <person name="Vollmers J."/>
            <person name="Rivas-Marin E."/>
            <person name="Kohn T."/>
            <person name="Peeters S.H."/>
            <person name="Heuer A."/>
            <person name="Rast P."/>
            <person name="Oberbeckmann S."/>
            <person name="Bunk B."/>
            <person name="Jeske O."/>
            <person name="Meyerdierks A."/>
            <person name="Storesund J.E."/>
            <person name="Kallscheuer N."/>
            <person name="Luecker S."/>
            <person name="Lage O.M."/>
            <person name="Pohl T."/>
            <person name="Merkel B.J."/>
            <person name="Hornburger P."/>
            <person name="Mueller R.-W."/>
            <person name="Bruemmer F."/>
            <person name="Labrenz M."/>
            <person name="Spormann A.M."/>
            <person name="Op Den Camp H."/>
            <person name="Overmann J."/>
            <person name="Amann R."/>
            <person name="Jetten M.S.M."/>
            <person name="Mascher T."/>
            <person name="Medema M.H."/>
            <person name="Devos D.P."/>
            <person name="Kaster A.-K."/>
            <person name="Ovreas L."/>
            <person name="Rohde M."/>
            <person name="Galperin M.Y."/>
            <person name="Jogler C."/>
        </authorList>
    </citation>
    <scope>NUCLEOTIDE SEQUENCE [LARGE SCALE GENOMIC DNA]</scope>
    <source>
        <strain evidence="1 2">KOR42</strain>
    </source>
</reference>
<evidence type="ECO:0000313" key="1">
    <source>
        <dbReference type="EMBL" id="TWT57669.1"/>
    </source>
</evidence>
<dbReference type="Proteomes" id="UP000317243">
    <property type="component" value="Unassembled WGS sequence"/>
</dbReference>